<feature type="compositionally biased region" description="Basic and acidic residues" evidence="1">
    <location>
        <begin position="79"/>
        <end position="93"/>
    </location>
</feature>
<dbReference type="EMBL" id="JPOX01000044">
    <property type="protein sequence ID" value="KFX42494.1"/>
    <property type="molecule type" value="Genomic_DNA"/>
</dbReference>
<feature type="region of interest" description="Disordered" evidence="1">
    <location>
        <begin position="1"/>
        <end position="93"/>
    </location>
</feature>
<evidence type="ECO:0000256" key="1">
    <source>
        <dbReference type="SAM" id="MobiDB-lite"/>
    </source>
</evidence>
<organism evidence="2">
    <name type="scientific">Talaromyces marneffei PM1</name>
    <dbReference type="NCBI Taxonomy" id="1077442"/>
    <lineage>
        <taxon>Eukaryota</taxon>
        <taxon>Fungi</taxon>
        <taxon>Dikarya</taxon>
        <taxon>Ascomycota</taxon>
        <taxon>Pezizomycotina</taxon>
        <taxon>Eurotiomycetes</taxon>
        <taxon>Eurotiomycetidae</taxon>
        <taxon>Eurotiales</taxon>
        <taxon>Trichocomaceae</taxon>
        <taxon>Talaromyces</taxon>
        <taxon>Talaromyces sect. Talaromyces</taxon>
    </lineage>
</organism>
<accession>A0A093UXS6</accession>
<feature type="region of interest" description="Disordered" evidence="1">
    <location>
        <begin position="349"/>
        <end position="397"/>
    </location>
</feature>
<dbReference type="HOGENOM" id="CLU_683528_0_0_1"/>
<reference evidence="2" key="2">
    <citation type="journal article" date="2014" name="PLoS Genet.">
        <title>Signature gene expression reveals novel clues to the molecular mechanisms of dimorphic transition in Penicillium marneffei.</title>
        <authorList>
            <person name="Yang E."/>
            <person name="Wang G."/>
            <person name="Cai J."/>
            <person name="Woo P.C."/>
            <person name="Lau S.K."/>
            <person name="Yuen K.-Y."/>
            <person name="Chow W.-N."/>
            <person name="Lin X."/>
        </authorList>
    </citation>
    <scope>NUCLEOTIDE SEQUENCE</scope>
    <source>
        <strain evidence="2">PM1</strain>
    </source>
</reference>
<name>A0A093UXS6_TALMA</name>
<feature type="compositionally biased region" description="Low complexity" evidence="1">
    <location>
        <begin position="350"/>
        <end position="364"/>
    </location>
</feature>
<dbReference type="eggNOG" id="ENOG502SP1S">
    <property type="taxonomic scope" value="Eukaryota"/>
</dbReference>
<dbReference type="AlphaFoldDB" id="A0A093UXS6"/>
<feature type="compositionally biased region" description="Low complexity" evidence="1">
    <location>
        <begin position="49"/>
        <end position="62"/>
    </location>
</feature>
<sequence>MTPDGNRKRSVIPRLNMSRLKRHNESKSGSPTKGMTNLVKNTSQETAKSFSLSQVSTTSRSSIAMETSRRDASPPSSKYRSEAREPLIRRRSRTDPDMSPIFLGIDFGALLHIRGGISSQENLWIDMWQHFAPGKTVVPLDDQYLSCLNSFMNLRCLMVSGMLKSYQKRLFQAIWKMEHLEDLQLRMAEEPRISPKAVLPWRPIEKGWRPQAKEPEAYIKPGDGKGRILKEYGDAEYLDNCAIELAKPNLKGSHPEYDSWMSRLLPIVHLTLRGFVVDAVPFCSCFNGDKLRSITFTDCYDAGFYLPNDMEEVELRVFPVEKKIAKEGRRVSLDQEAKCLILKDKKKVSESPFSSSPSHDATSSYYPKPGASSSIPRYAACPSPTPSSHSSSSPVLRKPRFSLGFRKRPVSSVIEEDEEEE</sequence>
<protein>
    <submittedName>
        <fullName evidence="2">Uncharacterized protein</fullName>
    </submittedName>
</protein>
<evidence type="ECO:0000313" key="2">
    <source>
        <dbReference type="EMBL" id="KFX42494.1"/>
    </source>
</evidence>
<comment type="caution">
    <text evidence="2">The sequence shown here is derived from an EMBL/GenBank/DDBJ whole genome shotgun (WGS) entry which is preliminary data.</text>
</comment>
<gene>
    <name evidence="2" type="ORF">GQ26_0440610</name>
</gene>
<feature type="compositionally biased region" description="Polar residues" evidence="1">
    <location>
        <begin position="27"/>
        <end position="48"/>
    </location>
</feature>
<proteinExistence type="predicted"/>
<reference key="1">
    <citation type="journal article" date="2014" name="PLoS Genet.">
        <title>Signature Gene Expression Reveals Novel Clues to the Molecular Mechanisms of Dimorphic Transition in Penicillium marneffei.</title>
        <authorList>
            <person name="Yang E."/>
            <person name="Wang G."/>
            <person name="Cai J."/>
            <person name="Woo P.C."/>
            <person name="Lau S.K."/>
            <person name="Yuen K.-Y."/>
            <person name="Chow W.-N."/>
            <person name="Lin X."/>
        </authorList>
    </citation>
    <scope>NUCLEOTIDE SEQUENCE [LARGE SCALE GENOMIC DNA]</scope>
    <source>
        <strain>PM1</strain>
    </source>
</reference>